<dbReference type="VEuPathDB" id="VectorBase:BGLB031964"/>
<dbReference type="EnsemblMetazoa" id="BGLB031964-RA">
    <property type="protein sequence ID" value="BGLB031964-PA"/>
    <property type="gene ID" value="BGLB031964"/>
</dbReference>
<protein>
    <recommendedName>
        <fullName evidence="2">C2H2-type domain-containing protein</fullName>
    </recommendedName>
</protein>
<evidence type="ECO:0000313" key="3">
    <source>
        <dbReference type="EnsemblMetazoa" id="BGLB031964-PA"/>
    </source>
</evidence>
<dbReference type="PROSITE" id="PS00028">
    <property type="entry name" value="ZINC_FINGER_C2H2_1"/>
    <property type="match status" value="1"/>
</dbReference>
<dbReference type="VEuPathDB" id="VectorBase:BGLAX_034695"/>
<dbReference type="Pfam" id="PF12874">
    <property type="entry name" value="zf-met"/>
    <property type="match status" value="4"/>
</dbReference>
<evidence type="ECO:0000259" key="2">
    <source>
        <dbReference type="PROSITE" id="PS00028"/>
    </source>
</evidence>
<dbReference type="AlphaFoldDB" id="A0A2C9LKF7"/>
<dbReference type="OrthoDB" id="1925236at2759"/>
<dbReference type="InterPro" id="IPR052644">
    <property type="entry name" value="ZMAT3"/>
</dbReference>
<gene>
    <name evidence="3" type="primary">106067914</name>
</gene>
<feature type="region of interest" description="Disordered" evidence="1">
    <location>
        <begin position="155"/>
        <end position="193"/>
    </location>
</feature>
<dbReference type="InterPro" id="IPR036236">
    <property type="entry name" value="Znf_C2H2_sf"/>
</dbReference>
<name>A0A2C9LKF7_BIOGL</name>
<evidence type="ECO:0000313" key="4">
    <source>
        <dbReference type="Proteomes" id="UP000076420"/>
    </source>
</evidence>
<reference evidence="3" key="1">
    <citation type="submission" date="2020-05" db="UniProtKB">
        <authorList>
            <consortium name="EnsemblMetazoa"/>
        </authorList>
    </citation>
    <scope>IDENTIFICATION</scope>
    <source>
        <strain evidence="3">BB02</strain>
    </source>
</reference>
<dbReference type="Proteomes" id="UP000076420">
    <property type="component" value="Unassembled WGS sequence"/>
</dbReference>
<evidence type="ECO:0000256" key="1">
    <source>
        <dbReference type="SAM" id="MobiDB-lite"/>
    </source>
</evidence>
<sequence>MARQSNPVDYQLSLAKYIKDSFTKMIVPQNFLLCIHKYNLNVLTDLDMKRVRQRLTQEIPEDVNVYLLDLLPKYEGWFECVINVLSDPEVKQPHIAQHFQDLRSKHDEKWKAEHLQDCEQNVRAVTEVIPQKLADGDASPNVLTVAETKDTLDTSTIDDGLTLGPALNDSSDSDVNDSLLNSESCADDSHMSSVSHSLLDSGINDSLVTDSIENTSLGVNSIVNDSADIETENLLSKLSIIENKVEWSATEGKGKCLLCNIDLTSEQHMHQHVTGRNHSKKLQRSSLDESPHIKISPTEGEDVKYCYVCGLSLTSPENARQHYDGRNHKKKVEANKPMSTAAVPKYSSDPINSVDQRDPNHCNICMVTHTSPETAKQHYEGKSHKKKFLTLNIDLPNVELNDSALTEAVDNDIYSLDTSGRGQCKICNVSFTSKQLAKEHLDGFNHKKKLATLSASKINN</sequence>
<accession>A0A2C9LKF7</accession>
<dbReference type="STRING" id="6526.A0A2C9LKF7"/>
<dbReference type="KEGG" id="bgt:106067914"/>
<dbReference type="SMART" id="SM00451">
    <property type="entry name" value="ZnF_U1"/>
    <property type="match status" value="4"/>
</dbReference>
<dbReference type="SUPFAM" id="SSF57667">
    <property type="entry name" value="beta-beta-alpha zinc fingers"/>
    <property type="match status" value="4"/>
</dbReference>
<dbReference type="SMART" id="SM00355">
    <property type="entry name" value="ZnF_C2H2"/>
    <property type="match status" value="4"/>
</dbReference>
<dbReference type="PANTHER" id="PTHR46786:SF1">
    <property type="entry name" value="ZINC FINGER MATRIN-TYPE PROTEIN 3"/>
    <property type="match status" value="1"/>
</dbReference>
<proteinExistence type="predicted"/>
<dbReference type="InterPro" id="IPR013087">
    <property type="entry name" value="Znf_C2H2_type"/>
</dbReference>
<dbReference type="InterPro" id="IPR003604">
    <property type="entry name" value="Matrin/U1-like-C_Znf_C2H2"/>
</dbReference>
<dbReference type="GO" id="GO:0003676">
    <property type="term" value="F:nucleic acid binding"/>
    <property type="evidence" value="ECO:0007669"/>
    <property type="project" value="InterPro"/>
</dbReference>
<feature type="domain" description="C2H2-type" evidence="2">
    <location>
        <begin position="424"/>
        <end position="446"/>
    </location>
</feature>
<dbReference type="PANTHER" id="PTHR46786">
    <property type="entry name" value="ZINC FINGER MATRIN-TYPE PROTEIN 3"/>
    <property type="match status" value="1"/>
</dbReference>
<dbReference type="RefSeq" id="XP_013082637.2">
    <property type="nucleotide sequence ID" value="XM_013227183.2"/>
</dbReference>
<organism evidence="3 4">
    <name type="scientific">Biomphalaria glabrata</name>
    <name type="common">Bloodfluke planorb</name>
    <name type="synonym">Freshwater snail</name>
    <dbReference type="NCBI Taxonomy" id="6526"/>
    <lineage>
        <taxon>Eukaryota</taxon>
        <taxon>Metazoa</taxon>
        <taxon>Spiralia</taxon>
        <taxon>Lophotrochozoa</taxon>
        <taxon>Mollusca</taxon>
        <taxon>Gastropoda</taxon>
        <taxon>Heterobranchia</taxon>
        <taxon>Euthyneura</taxon>
        <taxon>Panpulmonata</taxon>
        <taxon>Hygrophila</taxon>
        <taxon>Lymnaeoidea</taxon>
        <taxon>Planorbidae</taxon>
        <taxon>Biomphalaria</taxon>
    </lineage>
</organism>
<feature type="region of interest" description="Disordered" evidence="1">
    <location>
        <begin position="275"/>
        <end position="296"/>
    </location>
</feature>
<dbReference type="Gene3D" id="3.30.160.60">
    <property type="entry name" value="Classic Zinc Finger"/>
    <property type="match status" value="4"/>
</dbReference>
<dbReference type="GO" id="GO:0008270">
    <property type="term" value="F:zinc ion binding"/>
    <property type="evidence" value="ECO:0007669"/>
    <property type="project" value="InterPro"/>
</dbReference>